<sequence>MGGELRKLTEQDRSMVYHARKIKELEDASASAAPQQHPPSLADASFDRVPDGIILRVCVEAIVPRDTVLQLLTSYLVEFGTAAERFEFKGPQVAGQVTAQCKDQLGVAGRLVLRVLGSLRLNDSWVAFAVPLPTRGTARLHISADKPRRRVSTWTACKRAEACLEHANPGEACADRERGVIMYQDLEICRLEPT</sequence>
<dbReference type="EMBL" id="CAUYUJ010000276">
    <property type="protein sequence ID" value="CAK0789635.1"/>
    <property type="molecule type" value="Genomic_DNA"/>
</dbReference>
<evidence type="ECO:0000313" key="1">
    <source>
        <dbReference type="EMBL" id="CAK0789635.1"/>
    </source>
</evidence>
<evidence type="ECO:0000313" key="2">
    <source>
        <dbReference type="Proteomes" id="UP001189429"/>
    </source>
</evidence>
<reference evidence="1" key="1">
    <citation type="submission" date="2023-10" db="EMBL/GenBank/DDBJ databases">
        <authorList>
            <person name="Chen Y."/>
            <person name="Shah S."/>
            <person name="Dougan E. K."/>
            <person name="Thang M."/>
            <person name="Chan C."/>
        </authorList>
    </citation>
    <scope>NUCLEOTIDE SEQUENCE [LARGE SCALE GENOMIC DNA]</scope>
</reference>
<dbReference type="Proteomes" id="UP001189429">
    <property type="component" value="Unassembled WGS sequence"/>
</dbReference>
<accession>A0ABN9PHI6</accession>
<protein>
    <submittedName>
        <fullName evidence="1">Uncharacterized protein</fullName>
    </submittedName>
</protein>
<feature type="non-terminal residue" evidence="1">
    <location>
        <position position="194"/>
    </location>
</feature>
<proteinExistence type="predicted"/>
<comment type="caution">
    <text evidence="1">The sequence shown here is derived from an EMBL/GenBank/DDBJ whole genome shotgun (WGS) entry which is preliminary data.</text>
</comment>
<organism evidence="1 2">
    <name type="scientific">Prorocentrum cordatum</name>
    <dbReference type="NCBI Taxonomy" id="2364126"/>
    <lineage>
        <taxon>Eukaryota</taxon>
        <taxon>Sar</taxon>
        <taxon>Alveolata</taxon>
        <taxon>Dinophyceae</taxon>
        <taxon>Prorocentrales</taxon>
        <taxon>Prorocentraceae</taxon>
        <taxon>Prorocentrum</taxon>
    </lineage>
</organism>
<keyword evidence="2" id="KW-1185">Reference proteome</keyword>
<gene>
    <name evidence="1" type="ORF">PCOR1329_LOCUS1158</name>
</gene>
<name>A0ABN9PHI6_9DINO</name>